<feature type="transmembrane region" description="Helical" evidence="8">
    <location>
        <begin position="307"/>
        <end position="332"/>
    </location>
</feature>
<dbReference type="EMBL" id="LAZR01003301">
    <property type="protein sequence ID" value="KKN19798.1"/>
    <property type="molecule type" value="Genomic_DNA"/>
</dbReference>
<gene>
    <name evidence="9" type="ORF">LCGC14_0942110</name>
</gene>
<reference evidence="9" key="1">
    <citation type="journal article" date="2015" name="Nature">
        <title>Complex archaea that bridge the gap between prokaryotes and eukaryotes.</title>
        <authorList>
            <person name="Spang A."/>
            <person name="Saw J.H."/>
            <person name="Jorgensen S.L."/>
            <person name="Zaremba-Niedzwiedzka K."/>
            <person name="Martijn J."/>
            <person name="Lind A.E."/>
            <person name="van Eijk R."/>
            <person name="Schleper C."/>
            <person name="Guy L."/>
            <person name="Ettema T.J."/>
        </authorList>
    </citation>
    <scope>NUCLEOTIDE SEQUENCE</scope>
</reference>
<evidence type="ECO:0008006" key="10">
    <source>
        <dbReference type="Google" id="ProtNLM"/>
    </source>
</evidence>
<dbReference type="GO" id="GO:0055085">
    <property type="term" value="P:transmembrane transport"/>
    <property type="evidence" value="ECO:0007669"/>
    <property type="project" value="TreeGrafter"/>
</dbReference>
<evidence type="ECO:0000256" key="3">
    <source>
        <dbReference type="ARBA" id="ARBA00022448"/>
    </source>
</evidence>
<dbReference type="PANTHER" id="PTHR21716">
    <property type="entry name" value="TRANSMEMBRANE PROTEIN"/>
    <property type="match status" value="1"/>
</dbReference>
<protein>
    <recommendedName>
        <fullName evidence="10">Permease</fullName>
    </recommendedName>
</protein>
<keyword evidence="4" id="KW-1003">Cell membrane</keyword>
<evidence type="ECO:0000256" key="4">
    <source>
        <dbReference type="ARBA" id="ARBA00022475"/>
    </source>
</evidence>
<keyword evidence="7 8" id="KW-0472">Membrane</keyword>
<feature type="transmembrane region" description="Helical" evidence="8">
    <location>
        <begin position="64"/>
        <end position="93"/>
    </location>
</feature>
<feature type="transmembrane region" description="Helical" evidence="8">
    <location>
        <begin position="159"/>
        <end position="177"/>
    </location>
</feature>
<evidence type="ECO:0000256" key="8">
    <source>
        <dbReference type="SAM" id="Phobius"/>
    </source>
</evidence>
<evidence type="ECO:0000256" key="5">
    <source>
        <dbReference type="ARBA" id="ARBA00022692"/>
    </source>
</evidence>
<evidence type="ECO:0000256" key="7">
    <source>
        <dbReference type="ARBA" id="ARBA00023136"/>
    </source>
</evidence>
<keyword evidence="6 8" id="KW-1133">Transmembrane helix</keyword>
<dbReference type="GO" id="GO:0005886">
    <property type="term" value="C:plasma membrane"/>
    <property type="evidence" value="ECO:0007669"/>
    <property type="project" value="UniProtKB-SubCell"/>
</dbReference>
<comment type="similarity">
    <text evidence="2">Belongs to the autoinducer-2 exporter (AI-2E) (TC 2.A.86) family.</text>
</comment>
<feature type="transmembrane region" description="Helical" evidence="8">
    <location>
        <begin position="220"/>
        <end position="245"/>
    </location>
</feature>
<dbReference type="Pfam" id="PF01594">
    <property type="entry name" value="AI-2E_transport"/>
    <property type="match status" value="1"/>
</dbReference>
<feature type="transmembrane region" description="Helical" evidence="8">
    <location>
        <begin position="20"/>
        <end position="52"/>
    </location>
</feature>
<name>A0A0F9RR51_9ZZZZ</name>
<feature type="transmembrane region" description="Helical" evidence="8">
    <location>
        <begin position="251"/>
        <end position="272"/>
    </location>
</feature>
<evidence type="ECO:0000256" key="6">
    <source>
        <dbReference type="ARBA" id="ARBA00022989"/>
    </source>
</evidence>
<evidence type="ECO:0000256" key="2">
    <source>
        <dbReference type="ARBA" id="ARBA00009773"/>
    </source>
</evidence>
<feature type="transmembrane region" description="Helical" evidence="8">
    <location>
        <begin position="279"/>
        <end position="301"/>
    </location>
</feature>
<comment type="subcellular location">
    <subcellularLocation>
        <location evidence="1">Cell membrane</location>
        <topology evidence="1">Multi-pass membrane protein</topology>
    </subcellularLocation>
</comment>
<keyword evidence="3" id="KW-0813">Transport</keyword>
<proteinExistence type="inferred from homology"/>
<evidence type="ECO:0000256" key="1">
    <source>
        <dbReference type="ARBA" id="ARBA00004651"/>
    </source>
</evidence>
<keyword evidence="5 8" id="KW-0812">Transmembrane</keyword>
<organism evidence="9">
    <name type="scientific">marine sediment metagenome</name>
    <dbReference type="NCBI Taxonomy" id="412755"/>
    <lineage>
        <taxon>unclassified sequences</taxon>
        <taxon>metagenomes</taxon>
        <taxon>ecological metagenomes</taxon>
    </lineage>
</organism>
<comment type="caution">
    <text evidence="9">The sequence shown here is derived from an EMBL/GenBank/DDBJ whole genome shotgun (WGS) entry which is preliminary data.</text>
</comment>
<dbReference type="AlphaFoldDB" id="A0A0F9RR51"/>
<evidence type="ECO:0000313" key="9">
    <source>
        <dbReference type="EMBL" id="KKN19798.1"/>
    </source>
</evidence>
<dbReference type="PANTHER" id="PTHR21716:SF53">
    <property type="entry name" value="PERMEASE PERM-RELATED"/>
    <property type="match status" value="1"/>
</dbReference>
<dbReference type="InterPro" id="IPR002549">
    <property type="entry name" value="AI-2E-like"/>
</dbReference>
<accession>A0A0F9RR51</accession>
<sequence length="359" mass="39174">MYRILRGLAHKYFSDEEAVILFLILVIGTVFVIWFGAMLAPVIASLIVAFILQGLVTRLHSLGVPEGIAILTVFLVFLGVLVGFIFGLLPLIWTQVSALAGEAPRIIGELQSYLELLPEEYPHLISAEAVSSLYQQVNTEVGHLTQWLVSFSLSSIPDLVALLIYMVLVPILVFFFLKDRQVLLGSISGLLPIQRPMMLKVWHEVNLQCANYVRGKALEILIVGGATYISLKLMGVPYAALLSLLVGLSVVIPYIGAAVVTIPVAVIALFAFGWGSHFIWVMVIYGIIQGLDGNVLVPVLFSEVNNLHPVVIIVAVLFFGGIWGLWGVFFAIPLATVLKAVSSAWPVKEAYPSTAPDRI</sequence>